<protein>
    <submittedName>
        <fullName evidence="2">Uncharacterized protein</fullName>
    </submittedName>
</protein>
<organism evidence="2 3">
    <name type="scientific">Kitasatospora gansuensis</name>
    <dbReference type="NCBI Taxonomy" id="258050"/>
    <lineage>
        <taxon>Bacteria</taxon>
        <taxon>Bacillati</taxon>
        <taxon>Actinomycetota</taxon>
        <taxon>Actinomycetes</taxon>
        <taxon>Kitasatosporales</taxon>
        <taxon>Streptomycetaceae</taxon>
        <taxon>Kitasatospora</taxon>
    </lineage>
</organism>
<feature type="region of interest" description="Disordered" evidence="1">
    <location>
        <begin position="1"/>
        <end position="56"/>
    </location>
</feature>
<name>A0A7W7SIX1_9ACTN</name>
<keyword evidence="3" id="KW-1185">Reference proteome</keyword>
<accession>A0A7W7SIX1</accession>
<evidence type="ECO:0000256" key="1">
    <source>
        <dbReference type="SAM" id="MobiDB-lite"/>
    </source>
</evidence>
<dbReference type="Proteomes" id="UP000573327">
    <property type="component" value="Unassembled WGS sequence"/>
</dbReference>
<evidence type="ECO:0000313" key="2">
    <source>
        <dbReference type="EMBL" id="MBB4951325.1"/>
    </source>
</evidence>
<feature type="compositionally biased region" description="Basic and acidic residues" evidence="1">
    <location>
        <begin position="1"/>
        <end position="23"/>
    </location>
</feature>
<evidence type="ECO:0000313" key="3">
    <source>
        <dbReference type="Proteomes" id="UP000573327"/>
    </source>
</evidence>
<feature type="compositionally biased region" description="Acidic residues" evidence="1">
    <location>
        <begin position="40"/>
        <end position="56"/>
    </location>
</feature>
<reference evidence="2 3" key="1">
    <citation type="submission" date="2020-08" db="EMBL/GenBank/DDBJ databases">
        <title>Sequencing the genomes of 1000 actinobacteria strains.</title>
        <authorList>
            <person name="Klenk H.-P."/>
        </authorList>
    </citation>
    <scope>NUCLEOTIDE SEQUENCE [LARGE SCALE GENOMIC DNA]</scope>
    <source>
        <strain evidence="2 3">DSM 44786</strain>
    </source>
</reference>
<proteinExistence type="predicted"/>
<dbReference type="RefSeq" id="WP_184923198.1">
    <property type="nucleotide sequence ID" value="NZ_JACHJR010000001.1"/>
</dbReference>
<dbReference type="EMBL" id="JACHJR010000001">
    <property type="protein sequence ID" value="MBB4951325.1"/>
    <property type="molecule type" value="Genomic_DNA"/>
</dbReference>
<gene>
    <name evidence="2" type="ORF">F4556_006860</name>
</gene>
<sequence>MSDMQEKFSDKAATDREDVRAADPEEGITSYQVAHAWEESQAEGDREDEANEDALR</sequence>
<dbReference type="AlphaFoldDB" id="A0A7W7SIX1"/>
<comment type="caution">
    <text evidence="2">The sequence shown here is derived from an EMBL/GenBank/DDBJ whole genome shotgun (WGS) entry which is preliminary data.</text>
</comment>